<dbReference type="GO" id="GO:0003723">
    <property type="term" value="F:RNA binding"/>
    <property type="evidence" value="ECO:0007669"/>
    <property type="project" value="TreeGrafter"/>
</dbReference>
<gene>
    <name evidence="3" type="ORF">M427DRAFT_489927</name>
</gene>
<dbReference type="AlphaFoldDB" id="A0A138ZYH3"/>
<dbReference type="STRING" id="1344416.A0A138ZYH3"/>
<dbReference type="InterPro" id="IPR018609">
    <property type="entry name" value="Bud13"/>
</dbReference>
<feature type="compositionally biased region" description="Basic and acidic residues" evidence="2">
    <location>
        <begin position="131"/>
        <end position="141"/>
    </location>
</feature>
<organism evidence="3 4">
    <name type="scientific">Gonapodya prolifera (strain JEL478)</name>
    <name type="common">Monoblepharis prolifera</name>
    <dbReference type="NCBI Taxonomy" id="1344416"/>
    <lineage>
        <taxon>Eukaryota</taxon>
        <taxon>Fungi</taxon>
        <taxon>Fungi incertae sedis</taxon>
        <taxon>Chytridiomycota</taxon>
        <taxon>Chytridiomycota incertae sedis</taxon>
        <taxon>Monoblepharidomycetes</taxon>
        <taxon>Monoblepharidales</taxon>
        <taxon>Gonapodyaceae</taxon>
        <taxon>Gonapodya</taxon>
    </lineage>
</organism>
<evidence type="ECO:0000313" key="3">
    <source>
        <dbReference type="EMBL" id="KXS09556.1"/>
    </source>
</evidence>
<evidence type="ECO:0000313" key="4">
    <source>
        <dbReference type="Proteomes" id="UP000070544"/>
    </source>
</evidence>
<feature type="region of interest" description="Disordered" evidence="2">
    <location>
        <begin position="1"/>
        <end position="320"/>
    </location>
</feature>
<dbReference type="InterPro" id="IPR051112">
    <property type="entry name" value="CWC26_splicing_factor"/>
</dbReference>
<dbReference type="GO" id="GO:0070274">
    <property type="term" value="C:RES complex"/>
    <property type="evidence" value="ECO:0007669"/>
    <property type="project" value="TreeGrafter"/>
</dbReference>
<feature type="compositionally biased region" description="Basic and acidic residues" evidence="2">
    <location>
        <begin position="158"/>
        <end position="176"/>
    </location>
</feature>
<reference evidence="3 4" key="1">
    <citation type="journal article" date="2015" name="Genome Biol. Evol.">
        <title>Phylogenomic analyses indicate that early fungi evolved digesting cell walls of algal ancestors of land plants.</title>
        <authorList>
            <person name="Chang Y."/>
            <person name="Wang S."/>
            <person name="Sekimoto S."/>
            <person name="Aerts A.L."/>
            <person name="Choi C."/>
            <person name="Clum A."/>
            <person name="LaButti K.M."/>
            <person name="Lindquist E.A."/>
            <person name="Yee Ngan C."/>
            <person name="Ohm R.A."/>
            <person name="Salamov A.A."/>
            <person name="Grigoriev I.V."/>
            <person name="Spatafora J.W."/>
            <person name="Berbee M.L."/>
        </authorList>
    </citation>
    <scope>NUCLEOTIDE SEQUENCE [LARGE SCALE GENOMIC DNA]</scope>
    <source>
        <strain evidence="3 4">JEL478</strain>
    </source>
</reference>
<feature type="compositionally biased region" description="Polar residues" evidence="2">
    <location>
        <begin position="226"/>
        <end position="242"/>
    </location>
</feature>
<dbReference type="PANTHER" id="PTHR31809:SF0">
    <property type="entry name" value="BUD13 HOMOLOG"/>
    <property type="match status" value="1"/>
</dbReference>
<protein>
    <recommendedName>
        <fullName evidence="5">Pre-mRNA-splicing factor CWC26</fullName>
    </recommendedName>
</protein>
<keyword evidence="4" id="KW-1185">Reference proteome</keyword>
<evidence type="ECO:0000256" key="1">
    <source>
        <dbReference type="ARBA" id="ARBA00011069"/>
    </source>
</evidence>
<proteinExistence type="inferred from homology"/>
<dbReference type="Proteomes" id="UP000070544">
    <property type="component" value="Unassembled WGS sequence"/>
</dbReference>
<dbReference type="PANTHER" id="PTHR31809">
    <property type="entry name" value="BUD13 HOMOLOG"/>
    <property type="match status" value="1"/>
</dbReference>
<evidence type="ECO:0000256" key="2">
    <source>
        <dbReference type="SAM" id="MobiDB-lite"/>
    </source>
</evidence>
<evidence type="ECO:0008006" key="5">
    <source>
        <dbReference type="Google" id="ProtNLM"/>
    </source>
</evidence>
<comment type="similarity">
    <text evidence="1">Belongs to the CWC26 family.</text>
</comment>
<dbReference type="GO" id="GO:0000398">
    <property type="term" value="P:mRNA splicing, via spliceosome"/>
    <property type="evidence" value="ECO:0007669"/>
    <property type="project" value="TreeGrafter"/>
</dbReference>
<dbReference type="GO" id="GO:0005684">
    <property type="term" value="C:U2-type spliceosomal complex"/>
    <property type="evidence" value="ECO:0007669"/>
    <property type="project" value="TreeGrafter"/>
</dbReference>
<accession>A0A138ZYH3</accession>
<sequence>MSSSSLQAYLAKNYLSGPPSSKSSKRKSKPKGTLTSIVDEDADDWKKPARRREDDDEDAPVVVMGVSGAVGERAGNGNAEEAKKTAWKRVGGGDSGSDVDEMEGATIVDLGGGGGLDGRAQQRGQIPRRRHDSDSNGEREGMTGTRGNASIGAGRRRHDSDSEGDRSGAKGMEGEVRRKRRRHDSDSEGEQVAAKGEKGRRGSPHGSARSPPRRRHDSASPEHNPIGSSRPNTASGSDSQTLRMADGTSAGLQRAADLAREAAARRKEEDSRLRALDSRQSGKDAATVYRDKSGRKVNPALERAEELERQRKEEAEMERQMQWGRGVAQLREAEERRERARGGAGPLARYANDRDMNEDMKSVDRWGDPMAGMVKKKAKVNRPLYKGPPPPPNRFGILPGYRWDGVDRSNGFEGEFFKRKNQNVALKEEAYKWSAEDMDYGGVNVEFCGFDCASERFVHKRFWGDVRTVARVQGGTWTPPPSFLRQIYLHNSWTRTQPTTVFDDPFVYLIQGPNADRRWIGKRGGHLCHVDPEQSQLERS</sequence>
<dbReference type="EMBL" id="KQ965858">
    <property type="protein sequence ID" value="KXS09556.1"/>
    <property type="molecule type" value="Genomic_DNA"/>
</dbReference>
<feature type="compositionally biased region" description="Basic and acidic residues" evidence="2">
    <location>
        <begin position="44"/>
        <end position="53"/>
    </location>
</feature>
<dbReference type="OrthoDB" id="6022at2759"/>
<feature type="compositionally biased region" description="Basic and acidic residues" evidence="2">
    <location>
        <begin position="302"/>
        <end position="319"/>
    </location>
</feature>
<feature type="compositionally biased region" description="Basic and acidic residues" evidence="2">
    <location>
        <begin position="257"/>
        <end position="282"/>
    </location>
</feature>
<name>A0A138ZYH3_GONPJ</name>
<dbReference type="Pfam" id="PF09736">
    <property type="entry name" value="Bud13"/>
    <property type="match status" value="1"/>
</dbReference>